<feature type="transmembrane region" description="Helical" evidence="1">
    <location>
        <begin position="99"/>
        <end position="122"/>
    </location>
</feature>
<keyword evidence="1" id="KW-1133">Transmembrane helix</keyword>
<proteinExistence type="predicted"/>
<name>A0A1Y0EQT0_9BURK</name>
<reference evidence="2 3" key="1">
    <citation type="submission" date="2017-05" db="EMBL/GenBank/DDBJ databases">
        <authorList>
            <person name="Song R."/>
            <person name="Chenine A.L."/>
            <person name="Ruprecht R.M."/>
        </authorList>
    </citation>
    <scope>NUCLEOTIDE SEQUENCE [LARGE SCALE GENOMIC DNA]</scope>
    <source>
        <strain evidence="2 3">DSM 26136</strain>
    </source>
</reference>
<dbReference type="OrthoDB" id="5465259at2"/>
<feature type="transmembrane region" description="Helical" evidence="1">
    <location>
        <begin position="134"/>
        <end position="155"/>
    </location>
</feature>
<protein>
    <recommendedName>
        <fullName evidence="4">DUF2721 domain-containing protein</fullName>
    </recommendedName>
</protein>
<evidence type="ECO:0000256" key="1">
    <source>
        <dbReference type="SAM" id="Phobius"/>
    </source>
</evidence>
<evidence type="ECO:0008006" key="4">
    <source>
        <dbReference type="Google" id="ProtNLM"/>
    </source>
</evidence>
<sequence length="181" mass="19334">MPACRNNGQATQAINDNAGPPVTPLAMDAATITHSIQLSIAPVFFLTAVSGMVGAVAQRLARIIDRARVVEASIPQHDDPVHTARCVRELAFLRRRGHVANVSIGLLTLCGFLIGLTIAFLFLAEFWHVGGPHLVVGSFLGGVVSFLAALACFLWETVLATQILKFDVLAAVDELEAAPRR</sequence>
<dbReference type="AlphaFoldDB" id="A0A1Y0EQT0"/>
<evidence type="ECO:0000313" key="3">
    <source>
        <dbReference type="Proteomes" id="UP000196138"/>
    </source>
</evidence>
<keyword evidence="3" id="KW-1185">Reference proteome</keyword>
<dbReference type="Proteomes" id="UP000196138">
    <property type="component" value="Chromosome"/>
</dbReference>
<dbReference type="EMBL" id="CP021455">
    <property type="protein sequence ID" value="ARU05858.1"/>
    <property type="molecule type" value="Genomic_DNA"/>
</dbReference>
<dbReference type="KEGG" id="cser:CCO03_15285"/>
<organism evidence="2 3">
    <name type="scientific">Comamonas serinivorans</name>
    <dbReference type="NCBI Taxonomy" id="1082851"/>
    <lineage>
        <taxon>Bacteria</taxon>
        <taxon>Pseudomonadati</taxon>
        <taxon>Pseudomonadota</taxon>
        <taxon>Betaproteobacteria</taxon>
        <taxon>Burkholderiales</taxon>
        <taxon>Comamonadaceae</taxon>
        <taxon>Comamonas</taxon>
    </lineage>
</organism>
<keyword evidence="1" id="KW-0812">Transmembrane</keyword>
<evidence type="ECO:0000313" key="2">
    <source>
        <dbReference type="EMBL" id="ARU05858.1"/>
    </source>
</evidence>
<accession>A0A1Y0EQT0</accession>
<dbReference type="InterPro" id="IPR021279">
    <property type="entry name" value="DUF2721"/>
</dbReference>
<dbReference type="Pfam" id="PF11026">
    <property type="entry name" value="DUF2721"/>
    <property type="match status" value="1"/>
</dbReference>
<feature type="transmembrane region" description="Helical" evidence="1">
    <location>
        <begin position="36"/>
        <end position="57"/>
    </location>
</feature>
<keyword evidence="1" id="KW-0472">Membrane</keyword>
<gene>
    <name evidence="2" type="ORF">CCO03_15285</name>
</gene>